<keyword evidence="3" id="KW-0503">Monooxygenase</keyword>
<dbReference type="InterPro" id="IPR036188">
    <property type="entry name" value="FAD/NAD-bd_sf"/>
</dbReference>
<dbReference type="InterPro" id="IPR023753">
    <property type="entry name" value="FAD/NAD-binding_dom"/>
</dbReference>
<sequence>MATYLNGDHSKGDLSQMMTEHALPGVSDDVGVKSMIGDDPTAQVSAVLAEFNTALQNGGIDKLKSCLSSRAILKDELALTWHMRTLYTPAVISTALLELKELRGITKLTLVDKAIFNDLPGFKYIDAWLEFGTEKPKAECSGRIWLLPFKTQDGVVEWKIHILSTWLRSFNGHFEDESLLSRPRRKLDDDFETDVFIIGGGNAAAALAARLKAQGIDSVMAERNANVGDNWGRRYAFMKFHVPTPFCDMPYKPYPRSKKLLTRDDLAGHLREYVDDLQLNAITSAKVESTQYDPEAKRWTIKFKVGDNPAARTAISKHLVQATGIGSQEPHIPNLANEKLYKGVNIHSHNYKDPAWLKQQGDVKSVLIIGSANTAFDVLEDLHGAGLDTTMVVRSDTYVVPLEDICHPLCLGAYSDESLTVEACDKNFMTLPNCVVGQLVKMGLTKLALDKPDRYKPLRDVGFPVYDSSGKDASLMNNLIEKCGGHYVDIGGTEILVKKEARVKPSEPVAYTEKGLKFADGSEEEADAIVWCTGYAGKNVRETVADILGGRDSGKDRNVIGPGHVADSVDPTWGIDTEGEIRGMWKRHSKLDNFWVMGGYTQQHRWFSRALSTQIQAELEGTLPPAYLKVPGLN</sequence>
<gene>
    <name evidence="3" type="ORF">HDK90DRAFT_511069</name>
</gene>
<evidence type="ECO:0000259" key="2">
    <source>
        <dbReference type="Pfam" id="PF07992"/>
    </source>
</evidence>
<dbReference type="Gene3D" id="3.50.50.60">
    <property type="entry name" value="FAD/NAD(P)-binding domain"/>
    <property type="match status" value="2"/>
</dbReference>
<dbReference type="SUPFAM" id="SSF51905">
    <property type="entry name" value="FAD/NAD(P)-binding domain"/>
    <property type="match status" value="2"/>
</dbReference>
<feature type="domain" description="FAD/NAD(P)-binding" evidence="2">
    <location>
        <begin position="194"/>
        <end position="399"/>
    </location>
</feature>
<dbReference type="Pfam" id="PF07992">
    <property type="entry name" value="Pyr_redox_2"/>
    <property type="match status" value="1"/>
</dbReference>
<organism evidence="3 4">
    <name type="scientific">Phyllosticta capitalensis</name>
    <dbReference type="NCBI Taxonomy" id="121624"/>
    <lineage>
        <taxon>Eukaryota</taxon>
        <taxon>Fungi</taxon>
        <taxon>Dikarya</taxon>
        <taxon>Ascomycota</taxon>
        <taxon>Pezizomycotina</taxon>
        <taxon>Dothideomycetes</taxon>
        <taxon>Dothideomycetes incertae sedis</taxon>
        <taxon>Botryosphaeriales</taxon>
        <taxon>Phyllostictaceae</taxon>
        <taxon>Phyllosticta</taxon>
    </lineage>
</organism>
<dbReference type="PANTHER" id="PTHR43539">
    <property type="entry name" value="FLAVIN-BINDING MONOOXYGENASE-LIKE PROTEIN (AFU_ORTHOLOGUE AFUA_4G09220)"/>
    <property type="match status" value="1"/>
</dbReference>
<dbReference type="PANTHER" id="PTHR43539:SF68">
    <property type="entry name" value="FLAVIN-BINDING MONOOXYGENASE-LIKE PROTEIN (AFU_ORTHOLOGUE AFUA_4G09220)"/>
    <property type="match status" value="1"/>
</dbReference>
<comment type="caution">
    <text evidence="3">The sequence shown here is derived from an EMBL/GenBank/DDBJ whole genome shotgun (WGS) entry which is preliminary data.</text>
</comment>
<keyword evidence="4" id="KW-1185">Reference proteome</keyword>
<accession>A0ABR1YS50</accession>
<evidence type="ECO:0000256" key="1">
    <source>
        <dbReference type="ARBA" id="ARBA00023002"/>
    </source>
</evidence>
<evidence type="ECO:0000313" key="3">
    <source>
        <dbReference type="EMBL" id="KAK8235964.1"/>
    </source>
</evidence>
<keyword evidence="1" id="KW-0560">Oxidoreductase</keyword>
<proteinExistence type="predicted"/>
<dbReference type="Proteomes" id="UP001492380">
    <property type="component" value="Unassembled WGS sequence"/>
</dbReference>
<name>A0ABR1YS50_9PEZI</name>
<evidence type="ECO:0000313" key="4">
    <source>
        <dbReference type="Proteomes" id="UP001492380"/>
    </source>
</evidence>
<dbReference type="GO" id="GO:0004497">
    <property type="term" value="F:monooxygenase activity"/>
    <property type="evidence" value="ECO:0007669"/>
    <property type="project" value="UniProtKB-KW"/>
</dbReference>
<dbReference type="EMBL" id="JBBWRZ010000005">
    <property type="protein sequence ID" value="KAK8235964.1"/>
    <property type="molecule type" value="Genomic_DNA"/>
</dbReference>
<reference evidence="3 4" key="1">
    <citation type="submission" date="2024-04" db="EMBL/GenBank/DDBJ databases">
        <title>Phyllosticta paracitricarpa is synonymous to the EU quarantine fungus P. citricarpa based on phylogenomic analyses.</title>
        <authorList>
            <consortium name="Lawrence Berkeley National Laboratory"/>
            <person name="Van Ingen-Buijs V.A."/>
            <person name="Van Westerhoven A.C."/>
            <person name="Haridas S."/>
            <person name="Skiadas P."/>
            <person name="Martin F."/>
            <person name="Groenewald J.Z."/>
            <person name="Crous P.W."/>
            <person name="Seidl M.F."/>
        </authorList>
    </citation>
    <scope>NUCLEOTIDE SEQUENCE [LARGE SCALE GENOMIC DNA]</scope>
    <source>
        <strain evidence="3 4">CBS 123374</strain>
    </source>
</reference>
<protein>
    <submittedName>
        <fullName evidence="3">Monooxygenase</fullName>
    </submittedName>
</protein>
<dbReference type="InterPro" id="IPR050982">
    <property type="entry name" value="Auxin_biosynth/cation_transpt"/>
</dbReference>